<dbReference type="Proteomes" id="UP001243757">
    <property type="component" value="Unassembled WGS sequence"/>
</dbReference>
<gene>
    <name evidence="3" type="ORF">QO033_06740</name>
</gene>
<dbReference type="Gene3D" id="1.10.630.10">
    <property type="entry name" value="Cytochrome P450"/>
    <property type="match status" value="1"/>
</dbReference>
<dbReference type="InterPro" id="IPR017972">
    <property type="entry name" value="Cyt_P450_CS"/>
</dbReference>
<dbReference type="RefSeq" id="WP_284480186.1">
    <property type="nucleotide sequence ID" value="NZ_JASNJD010000004.1"/>
</dbReference>
<keyword evidence="2" id="KW-0479">Metal-binding</keyword>
<keyword evidence="4" id="KW-1185">Reference proteome</keyword>
<comment type="caution">
    <text evidence="3">The sequence shown here is derived from an EMBL/GenBank/DDBJ whole genome shotgun (WGS) entry which is preliminary data.</text>
</comment>
<dbReference type="PANTHER" id="PTHR46696">
    <property type="entry name" value="P450, PUTATIVE (EUROFUNG)-RELATED"/>
    <property type="match status" value="1"/>
</dbReference>
<organism evidence="3 4">
    <name type="scientific">Pseudodonghicola flavimaris</name>
    <dbReference type="NCBI Taxonomy" id="3050036"/>
    <lineage>
        <taxon>Bacteria</taxon>
        <taxon>Pseudomonadati</taxon>
        <taxon>Pseudomonadota</taxon>
        <taxon>Alphaproteobacteria</taxon>
        <taxon>Rhodobacterales</taxon>
        <taxon>Paracoccaceae</taxon>
        <taxon>Pseudodonghicola</taxon>
    </lineage>
</organism>
<protein>
    <submittedName>
        <fullName evidence="3">Cytochrome P450</fullName>
    </submittedName>
</protein>
<keyword evidence="2" id="KW-0408">Iron</keyword>
<dbReference type="InterPro" id="IPR036396">
    <property type="entry name" value="Cyt_P450_sf"/>
</dbReference>
<dbReference type="PRINTS" id="PR00359">
    <property type="entry name" value="BP450"/>
</dbReference>
<name>A0ABT7EYE6_9RHOB</name>
<evidence type="ECO:0000313" key="3">
    <source>
        <dbReference type="EMBL" id="MDK3017367.1"/>
    </source>
</evidence>
<dbReference type="PANTHER" id="PTHR46696:SF1">
    <property type="entry name" value="CYTOCHROME P450 YJIB-RELATED"/>
    <property type="match status" value="1"/>
</dbReference>
<sequence length="386" mass="42512">MTQAQVYEIDPQGFWSDPYPDLKRMRALGPVVRVPQLGATLLTRRDDIFVNEKKTEIFSSDQPEGLMTVLMGQNMMRKDGADHMAERRAIFPTVSPKTVKQVWTEQFCTHAARILDDLAPRGGCDLVADYAMPVSAEALKSITGLTNMTAHEMNRVSQGMIDGCANYAGDPAVEANCHDCTASIDRHIDAMIPVVDAAPDQSLLSVQRRAGLSDSQTRANIKLAISGGQNEPRDAIAGTVWALLTHPDQLAEVRAGRIPWLQAFEEYARWISPIGMSPRRVAQQHELHGITLQPEERVFLMFGSGNRDERIFDDPDRFDLGRDISAAISFGAGPHFCAGAWASKSLIADVALPMLFERMPDLRLAGPARFGGWAFRGPLTMPVAWG</sequence>
<dbReference type="PROSITE" id="PS00086">
    <property type="entry name" value="CYTOCHROME_P450"/>
    <property type="match status" value="1"/>
</dbReference>
<dbReference type="Pfam" id="PF00067">
    <property type="entry name" value="p450"/>
    <property type="match status" value="1"/>
</dbReference>
<keyword evidence="2" id="KW-0560">Oxidoreductase</keyword>
<reference evidence="3 4" key="1">
    <citation type="submission" date="2023-05" db="EMBL/GenBank/DDBJ databases">
        <title>Pseudodonghicola sp. nov.</title>
        <authorList>
            <person name="Huang J."/>
        </authorList>
    </citation>
    <scope>NUCLEOTIDE SEQUENCE [LARGE SCALE GENOMIC DNA]</scope>
    <source>
        <strain evidence="3 4">IC7</strain>
    </source>
</reference>
<evidence type="ECO:0000313" key="4">
    <source>
        <dbReference type="Proteomes" id="UP001243757"/>
    </source>
</evidence>
<dbReference type="SUPFAM" id="SSF48264">
    <property type="entry name" value="Cytochrome P450"/>
    <property type="match status" value="1"/>
</dbReference>
<evidence type="ECO:0000256" key="1">
    <source>
        <dbReference type="ARBA" id="ARBA00010617"/>
    </source>
</evidence>
<dbReference type="InterPro" id="IPR002397">
    <property type="entry name" value="Cyt_P450_B"/>
</dbReference>
<accession>A0ABT7EYE6</accession>
<evidence type="ECO:0000256" key="2">
    <source>
        <dbReference type="RuleBase" id="RU000461"/>
    </source>
</evidence>
<dbReference type="EMBL" id="JASNJD010000004">
    <property type="protein sequence ID" value="MDK3017367.1"/>
    <property type="molecule type" value="Genomic_DNA"/>
</dbReference>
<proteinExistence type="inferred from homology"/>
<dbReference type="InterPro" id="IPR001128">
    <property type="entry name" value="Cyt_P450"/>
</dbReference>
<keyword evidence="2" id="KW-0503">Monooxygenase</keyword>
<comment type="similarity">
    <text evidence="1 2">Belongs to the cytochrome P450 family.</text>
</comment>
<keyword evidence="2" id="KW-0349">Heme</keyword>